<keyword evidence="1" id="KW-0479">Metal-binding</keyword>
<feature type="domain" description="HIRAN" evidence="3">
    <location>
        <begin position="10"/>
        <end position="52"/>
    </location>
</feature>
<keyword evidence="5" id="KW-1185">Reference proteome</keyword>
<dbReference type="InterPro" id="IPR014905">
    <property type="entry name" value="HIRAN"/>
</dbReference>
<proteinExistence type="predicted"/>
<accession>A0AAW1RE17</accession>
<dbReference type="GO" id="GO:0003676">
    <property type="term" value="F:nucleic acid binding"/>
    <property type="evidence" value="ECO:0007669"/>
    <property type="project" value="InterPro"/>
</dbReference>
<evidence type="ECO:0000259" key="3">
    <source>
        <dbReference type="Pfam" id="PF08797"/>
    </source>
</evidence>
<dbReference type="GO" id="GO:0016818">
    <property type="term" value="F:hydrolase activity, acting on acid anhydrides, in phosphorus-containing anhydrides"/>
    <property type="evidence" value="ECO:0007669"/>
    <property type="project" value="InterPro"/>
</dbReference>
<protein>
    <recommendedName>
        <fullName evidence="3">HIRAN domain-containing protein</fullName>
    </recommendedName>
</protein>
<sequence>MELGRQVWISKLEAEQPVEFRHEPDNPYDSNAVKILTLGGTHLGYVPRTETAHFKFPITFGWVSSLGPAAAQGFSEFRSGPSQHCLH</sequence>
<gene>
    <name evidence="4" type="ORF">WJX84_009544</name>
</gene>
<evidence type="ECO:0000313" key="4">
    <source>
        <dbReference type="EMBL" id="KAK9832021.1"/>
    </source>
</evidence>
<dbReference type="Pfam" id="PF08797">
    <property type="entry name" value="HIRAN"/>
    <property type="match status" value="1"/>
</dbReference>
<evidence type="ECO:0000256" key="1">
    <source>
        <dbReference type="ARBA" id="ARBA00022723"/>
    </source>
</evidence>
<keyword evidence="2" id="KW-0378">Hydrolase</keyword>
<name>A0AAW1RE17_9CHLO</name>
<evidence type="ECO:0000313" key="5">
    <source>
        <dbReference type="Proteomes" id="UP001485043"/>
    </source>
</evidence>
<evidence type="ECO:0000256" key="2">
    <source>
        <dbReference type="ARBA" id="ARBA00022801"/>
    </source>
</evidence>
<dbReference type="Gene3D" id="3.30.70.2330">
    <property type="match status" value="1"/>
</dbReference>
<dbReference type="Proteomes" id="UP001485043">
    <property type="component" value="Unassembled WGS sequence"/>
</dbReference>
<dbReference type="EMBL" id="JALJOV010002264">
    <property type="protein sequence ID" value="KAK9832021.1"/>
    <property type="molecule type" value="Genomic_DNA"/>
</dbReference>
<dbReference type="GO" id="GO:0008270">
    <property type="term" value="F:zinc ion binding"/>
    <property type="evidence" value="ECO:0007669"/>
    <property type="project" value="InterPro"/>
</dbReference>
<comment type="caution">
    <text evidence="4">The sequence shown here is derived from an EMBL/GenBank/DDBJ whole genome shotgun (WGS) entry which is preliminary data.</text>
</comment>
<reference evidence="4 5" key="1">
    <citation type="journal article" date="2024" name="Nat. Commun.">
        <title>Phylogenomics reveals the evolutionary origins of lichenization in chlorophyte algae.</title>
        <authorList>
            <person name="Puginier C."/>
            <person name="Libourel C."/>
            <person name="Otte J."/>
            <person name="Skaloud P."/>
            <person name="Haon M."/>
            <person name="Grisel S."/>
            <person name="Petersen M."/>
            <person name="Berrin J.G."/>
            <person name="Delaux P.M."/>
            <person name="Dal Grande F."/>
            <person name="Keller J."/>
        </authorList>
    </citation>
    <scope>NUCLEOTIDE SEQUENCE [LARGE SCALE GENOMIC DNA]</scope>
    <source>
        <strain evidence="4 5">SAG 2523</strain>
    </source>
</reference>
<dbReference type="AlphaFoldDB" id="A0AAW1RE17"/>
<organism evidence="4 5">
    <name type="scientific">Apatococcus fuscideae</name>
    <dbReference type="NCBI Taxonomy" id="2026836"/>
    <lineage>
        <taxon>Eukaryota</taxon>
        <taxon>Viridiplantae</taxon>
        <taxon>Chlorophyta</taxon>
        <taxon>core chlorophytes</taxon>
        <taxon>Trebouxiophyceae</taxon>
        <taxon>Chlorellales</taxon>
        <taxon>Chlorellaceae</taxon>
        <taxon>Apatococcus</taxon>
    </lineage>
</organism>